<evidence type="ECO:0000313" key="2">
    <source>
        <dbReference type="EMBL" id="CCX15251.1"/>
    </source>
</evidence>
<keyword evidence="1" id="KW-1133">Transmembrane helix</keyword>
<keyword evidence="1" id="KW-0472">Membrane</keyword>
<dbReference type="InterPro" id="IPR021514">
    <property type="entry name" value="DUF3176"/>
</dbReference>
<accession>U4L9I8</accession>
<dbReference type="PANTHER" id="PTHR35394">
    <property type="entry name" value="DUF3176 DOMAIN-CONTAINING PROTEIN"/>
    <property type="match status" value="1"/>
</dbReference>
<dbReference type="EMBL" id="HF936161">
    <property type="protein sequence ID" value="CCX15251.1"/>
    <property type="molecule type" value="Genomic_DNA"/>
</dbReference>
<dbReference type="AlphaFoldDB" id="U4L9I8"/>
<dbReference type="eggNOG" id="ENOG502RZ8N">
    <property type="taxonomic scope" value="Eukaryota"/>
</dbReference>
<proteinExistence type="predicted"/>
<reference evidence="2 3" key="1">
    <citation type="journal article" date="2013" name="PLoS Genet.">
        <title>The genome and development-dependent transcriptomes of Pyronema confluens: a window into fungal evolution.</title>
        <authorList>
            <person name="Traeger S."/>
            <person name="Altegoer F."/>
            <person name="Freitag M."/>
            <person name="Gabaldon T."/>
            <person name="Kempken F."/>
            <person name="Kumar A."/>
            <person name="Marcet-Houben M."/>
            <person name="Poggeler S."/>
            <person name="Stajich J.E."/>
            <person name="Nowrousian M."/>
        </authorList>
    </citation>
    <scope>NUCLEOTIDE SEQUENCE [LARGE SCALE GENOMIC DNA]</scope>
    <source>
        <strain evidence="3">CBS 100304</strain>
        <tissue evidence="2">Vegetative mycelium</tissue>
    </source>
</reference>
<feature type="transmembrane region" description="Helical" evidence="1">
    <location>
        <begin position="524"/>
        <end position="544"/>
    </location>
</feature>
<keyword evidence="1" id="KW-0812">Transmembrane</keyword>
<dbReference type="Proteomes" id="UP000018144">
    <property type="component" value="Unassembled WGS sequence"/>
</dbReference>
<evidence type="ECO:0000256" key="1">
    <source>
        <dbReference type="SAM" id="Phobius"/>
    </source>
</evidence>
<gene>
    <name evidence="2" type="ORF">PCON_01526</name>
</gene>
<dbReference type="OrthoDB" id="5376804at2759"/>
<dbReference type="OMA" id="MTRYCPP"/>
<keyword evidence="3" id="KW-1185">Reference proteome</keyword>
<dbReference type="Pfam" id="PF11374">
    <property type="entry name" value="DUF3176"/>
    <property type="match status" value="1"/>
</dbReference>
<name>U4L9I8_PYROM</name>
<feature type="transmembrane region" description="Helical" evidence="1">
    <location>
        <begin position="50"/>
        <end position="70"/>
    </location>
</feature>
<protein>
    <submittedName>
        <fullName evidence="2">Similar to similar to An06g00150 [Aspergillus kawachii IFO 4308] acc. no. GAA88098</fullName>
    </submittedName>
</protein>
<evidence type="ECO:0000313" key="3">
    <source>
        <dbReference type="Proteomes" id="UP000018144"/>
    </source>
</evidence>
<feature type="transmembrane region" description="Helical" evidence="1">
    <location>
        <begin position="143"/>
        <end position="164"/>
    </location>
</feature>
<feature type="transmembrane region" description="Helical" evidence="1">
    <location>
        <begin position="82"/>
        <end position="104"/>
    </location>
</feature>
<organism evidence="2 3">
    <name type="scientific">Pyronema omphalodes (strain CBS 100304)</name>
    <name type="common">Pyronema confluens</name>
    <dbReference type="NCBI Taxonomy" id="1076935"/>
    <lineage>
        <taxon>Eukaryota</taxon>
        <taxon>Fungi</taxon>
        <taxon>Dikarya</taxon>
        <taxon>Ascomycota</taxon>
        <taxon>Pezizomycotina</taxon>
        <taxon>Pezizomycetes</taxon>
        <taxon>Pezizales</taxon>
        <taxon>Pyronemataceae</taxon>
        <taxon>Pyronema</taxon>
    </lineage>
</organism>
<dbReference type="PANTHER" id="PTHR35394:SF5">
    <property type="entry name" value="DUF3176 DOMAIN-CONTAINING PROTEIN"/>
    <property type="match status" value="1"/>
</dbReference>
<dbReference type="STRING" id="1076935.U4L9I8"/>
<sequence length="620" mass="67399">MQSPCIFRDAVSYIFTRASDDAPTKPNLPPMTSTPPPVPAYRFRYFLTNLTSLLISASCLIIIATTLNFYTNSELPIWGDSITIHSFTAWLSAIAKLALVIPLAECISQAKFRLFAQQRRKLSDLDLADAASRNPLGALGWLLRFRSGLLLHFGAALVVVSLAWDPAMQHLIRPTLSSIPDRNATASLAINGDYAPQRGLDRGLVLTTPKAISAGILAAVLGQSITPSYYCPSGNCTYPPVSTVGICTSCEDITASLIRSCKDLSQKDPYCIPGSDACYTTGQLCSYRSASGVTIGGANGIFLNFAAAGADFVNVGNGNIELTRDIVNLTALYSDPRGAADPPDNGTFAASPIPMAPGHVKSGVHKARGYQCKITYCQQQVQSFVIGGQLKEILQPATDSVESFMMKRPVLNSPDLPESVLQHRLNLTRRKDSTRVSLTALYALSKGLSVSLSGNTTYAAIRDNAPAMSDFHRAFYERMVATSFMAMMGGISNSMTSAIRNEMASSAAGTVWVQRHLLRIKWEWIILPSVIWIGVLIMLLTTTFRARKEHAPWLGTSQLATVYIDLEREVRVDVDRRDAAWGDKGMMRTVAEGQRVRIAPVYGIDGSARLEFTRLEAPAP</sequence>